<dbReference type="InterPro" id="IPR013424">
    <property type="entry name" value="Ice-binding_C"/>
</dbReference>
<dbReference type="Pfam" id="PF12951">
    <property type="entry name" value="PATR"/>
    <property type="match status" value="4"/>
</dbReference>
<keyword evidence="3" id="KW-1185">Reference proteome</keyword>
<reference evidence="2 3" key="1">
    <citation type="submission" date="2019-05" db="EMBL/GenBank/DDBJ databases">
        <title>Verrucobacter flavum gen. nov., sp. nov. a new member of the family Verrucomicrobiaceae.</title>
        <authorList>
            <person name="Szuroczki S."/>
            <person name="Abbaszade G."/>
            <person name="Szabo A."/>
            <person name="Felfoldi T."/>
            <person name="Schumann P."/>
            <person name="Boka K."/>
            <person name="Keki Z."/>
            <person name="Toumi M."/>
            <person name="Toth E."/>
        </authorList>
    </citation>
    <scope>NUCLEOTIDE SEQUENCE [LARGE SCALE GENOMIC DNA]</scope>
    <source>
        <strain evidence="2 3">MG-N-17</strain>
    </source>
</reference>
<proteinExistence type="predicted"/>
<sequence>MGEGGARIFFEGSIFRFSIMTLMFSSILFLRDRVAVLVMAGLLWSLSMQVSAVDKANNADNLNLASSWSGAVPGVFDSARWTSAVTGANSVLLGADRTWLGIEIVAPGGDVTIGGIHTLTLSSGGINMSAVGPNLSILSGLTMLKGSQQVWNVGTGRVLTLGTGVFTRSAGSVLNVRGSGTVTTSNISLSSGIIGAWASHGTGAATRYATLSGGNVVGLSGVAAATAADMIDVTGTVNYDLAAGGALVADASVNTIRYTGASAAGLTGALQVNGLMNVGAGALTIGGPVTIGAARDLVVNAAVGNVVFTGGILNHADGESALTKTGNGTLTLAPVASGYTGLTTILEGVLDVGTISTGALGSGGLLINGNGILQGNGTFTRAFSSSANPGAGQVAGQNGGFAARGGELVLNFGGASAQIALNGSGYIFGNDFRFGSATADSKVVVLNPISINSNGKRNFTVTGGAGGDSAELRGVVSNGGAGFSPSGINKLGTGLLILSAQNTFTGGVSLGGGLVSVATIGDGGVVGNLGASSNAATNWVFAGGGIQYTGATASTDRNFVINAGTTGTIEVTNAATNLTVSGSSTATTGALTKRGPGTLTLTGTNLNTGMTSVLGGVLDVGTISSGALGGGGLYLNGNGVLQGNGSFIRGFSNSATPAAGQGGGQNGGFAARGGDLTVNFGGSGAQSALNTSLHIFGNDFIFGSATADSKVTVVNAINLNSNGSQRNFTVNQGVGGDSAELAGVISQQAGQVSGLTKRGNGILSLTNSNTYTGPTRVEAGTLLAGNTTGSATGFGNVLTLANSGAKLGGTGSITGGEAASITLSAGTFLMVGNTHGVTGGLAQDLVLGNDAVGGLTNVAINLAGRLQFDLFANDGAGVSDPLGENDVLRLFSSSSVSLVGSSLDVTALGAWTWNENDTWMLIDWSGVTAANRAVGVPTLASMPTLGDGLMWTTFADDDGFYVRVSVVPEPSRVILLLAGVVGMVWRRRRGGL</sequence>
<dbReference type="NCBIfam" id="TIGR02601">
    <property type="entry name" value="autotrns_rpt"/>
    <property type="match status" value="4"/>
</dbReference>
<evidence type="ECO:0000256" key="1">
    <source>
        <dbReference type="ARBA" id="ARBA00022729"/>
    </source>
</evidence>
<gene>
    <name evidence="2" type="ORF">FEM03_20380</name>
</gene>
<accession>A0A5R8KA98</accession>
<dbReference type="OrthoDB" id="174718at2"/>
<dbReference type="InterPro" id="IPR013425">
    <property type="entry name" value="Autotrns_rpt"/>
</dbReference>
<name>A0A5R8KA98_9BACT</name>
<dbReference type="NCBIfam" id="TIGR02595">
    <property type="entry name" value="PEP_CTERM"/>
    <property type="match status" value="1"/>
</dbReference>
<dbReference type="AlphaFoldDB" id="A0A5R8KA98"/>
<comment type="caution">
    <text evidence="2">The sequence shown here is derived from an EMBL/GenBank/DDBJ whole genome shotgun (WGS) entry which is preliminary data.</text>
</comment>
<dbReference type="Proteomes" id="UP000306196">
    <property type="component" value="Unassembled WGS sequence"/>
</dbReference>
<evidence type="ECO:0000313" key="3">
    <source>
        <dbReference type="Proteomes" id="UP000306196"/>
    </source>
</evidence>
<dbReference type="EMBL" id="VAUV01000018">
    <property type="protein sequence ID" value="TLD68835.1"/>
    <property type="molecule type" value="Genomic_DNA"/>
</dbReference>
<organism evidence="2 3">
    <name type="scientific">Phragmitibacter flavus</name>
    <dbReference type="NCBI Taxonomy" id="2576071"/>
    <lineage>
        <taxon>Bacteria</taxon>
        <taxon>Pseudomonadati</taxon>
        <taxon>Verrucomicrobiota</taxon>
        <taxon>Verrucomicrobiia</taxon>
        <taxon>Verrucomicrobiales</taxon>
        <taxon>Verrucomicrobiaceae</taxon>
        <taxon>Phragmitibacter</taxon>
    </lineage>
</organism>
<protein>
    <submittedName>
        <fullName evidence="2">PEP-CTERM sorting domain-containing protein</fullName>
    </submittedName>
</protein>
<keyword evidence="1" id="KW-0732">Signal</keyword>
<evidence type="ECO:0000313" key="2">
    <source>
        <dbReference type="EMBL" id="TLD68835.1"/>
    </source>
</evidence>